<reference evidence="2 3" key="1">
    <citation type="submission" date="2024-03" db="EMBL/GenBank/DDBJ databases">
        <authorList>
            <person name="Gkanogiannis A."/>
            <person name="Becerra Lopez-Lavalle L."/>
        </authorList>
    </citation>
    <scope>NUCLEOTIDE SEQUENCE [LARGE SCALE GENOMIC DNA]</scope>
</reference>
<feature type="chain" id="PRO_5045042047" evidence="1">
    <location>
        <begin position="21"/>
        <end position="279"/>
    </location>
</feature>
<gene>
    <name evidence="2" type="ORF">CITCOLO1_LOCUS1351</name>
</gene>
<evidence type="ECO:0000313" key="2">
    <source>
        <dbReference type="EMBL" id="CAK9309762.1"/>
    </source>
</evidence>
<dbReference type="Proteomes" id="UP001642487">
    <property type="component" value="Chromosome 1"/>
</dbReference>
<accession>A0ABP0XPV3</accession>
<keyword evidence="1" id="KW-0732">Signal</keyword>
<evidence type="ECO:0000313" key="3">
    <source>
        <dbReference type="Proteomes" id="UP001642487"/>
    </source>
</evidence>
<feature type="signal peptide" evidence="1">
    <location>
        <begin position="1"/>
        <end position="20"/>
    </location>
</feature>
<name>A0ABP0XPV3_9ROSI</name>
<dbReference type="EMBL" id="OZ021735">
    <property type="protein sequence ID" value="CAK9309762.1"/>
    <property type="molecule type" value="Genomic_DNA"/>
</dbReference>
<organism evidence="2 3">
    <name type="scientific">Citrullus colocynthis</name>
    <name type="common">colocynth</name>
    <dbReference type="NCBI Taxonomy" id="252529"/>
    <lineage>
        <taxon>Eukaryota</taxon>
        <taxon>Viridiplantae</taxon>
        <taxon>Streptophyta</taxon>
        <taxon>Embryophyta</taxon>
        <taxon>Tracheophyta</taxon>
        <taxon>Spermatophyta</taxon>
        <taxon>Magnoliopsida</taxon>
        <taxon>eudicotyledons</taxon>
        <taxon>Gunneridae</taxon>
        <taxon>Pentapetalae</taxon>
        <taxon>rosids</taxon>
        <taxon>fabids</taxon>
        <taxon>Cucurbitales</taxon>
        <taxon>Cucurbitaceae</taxon>
        <taxon>Benincaseae</taxon>
        <taxon>Citrullus</taxon>
    </lineage>
</organism>
<proteinExistence type="predicted"/>
<evidence type="ECO:0000256" key="1">
    <source>
        <dbReference type="SAM" id="SignalP"/>
    </source>
</evidence>
<protein>
    <submittedName>
        <fullName evidence="2">Uncharacterized protein</fullName>
    </submittedName>
</protein>
<keyword evidence="3" id="KW-1185">Reference proteome</keyword>
<sequence>MMMMRNMVVLWLVTAALVGAQVPRVALPPPSPSRDLKGVRNLGGTKTLKSWKSSESLCGLVMQRKTTTTDLPPSGKSFKVSRGSSDMERVLGIWEMHATPIAAKRNRGLDSLTNQWHPPHNLSSNDVIKLTLSSDDLFNVKSLKLHMHNILPNNTYRNVGNMNSVETVEHMFINSSFSKTIWDRFTDLAIDDLTSTLNTVLEHLIHIKMTSKSKILWSNIIAALLMLNNTQYEFDDMILISLVNSQILMIYIDNIENVRIEIVHIVHMTSRMELVYMEE</sequence>